<organism evidence="1 2">
    <name type="scientific">Brevundimonas variabilis</name>
    <dbReference type="NCBI Taxonomy" id="74312"/>
    <lineage>
        <taxon>Bacteria</taxon>
        <taxon>Pseudomonadati</taxon>
        <taxon>Pseudomonadota</taxon>
        <taxon>Alphaproteobacteria</taxon>
        <taxon>Caulobacterales</taxon>
        <taxon>Caulobacteraceae</taxon>
        <taxon>Brevundimonas</taxon>
    </lineage>
</organism>
<name>A0A7W9FF85_9CAUL</name>
<evidence type="ECO:0000313" key="2">
    <source>
        <dbReference type="Proteomes" id="UP000545037"/>
    </source>
</evidence>
<protein>
    <recommendedName>
        <fullName evidence="3">Abi-like protein</fullName>
    </recommendedName>
</protein>
<dbReference type="EMBL" id="JACHOR010000004">
    <property type="protein sequence ID" value="MBB5747055.1"/>
    <property type="molecule type" value="Genomic_DNA"/>
</dbReference>
<comment type="caution">
    <text evidence="1">The sequence shown here is derived from an EMBL/GenBank/DDBJ whole genome shotgun (WGS) entry which is preliminary data.</text>
</comment>
<gene>
    <name evidence="1" type="ORF">GGR13_002662</name>
</gene>
<proteinExistence type="predicted"/>
<dbReference type="AlphaFoldDB" id="A0A7W9FF85"/>
<sequence>MLAPVQPTLYTSLTPVISSGRLKVFLRHAGFDQARALKLYKWNADLGAAFHLPIQAVEVGLRNRVDQALRTVYGQDWWKDPVFRKDATAKARDDIKTVKNRLYREKKTITTDRIVAGLSFGFWVAMLSPRYNPAIWSGQLRTAFVGLPVGRVRGDVYDAAAGTAWLRNRIDHHEPIIGLNLTARYSGMMELLGWVCPIKLAWIQPQAQVMQVLRQAP</sequence>
<accession>A0A7W9FF85</accession>
<keyword evidence="2" id="KW-1185">Reference proteome</keyword>
<dbReference type="RefSeq" id="WP_183214005.1">
    <property type="nucleotide sequence ID" value="NZ_JACHOR010000004.1"/>
</dbReference>
<dbReference type="Proteomes" id="UP000545037">
    <property type="component" value="Unassembled WGS sequence"/>
</dbReference>
<evidence type="ECO:0008006" key="3">
    <source>
        <dbReference type="Google" id="ProtNLM"/>
    </source>
</evidence>
<reference evidence="1 2" key="1">
    <citation type="submission" date="2020-08" db="EMBL/GenBank/DDBJ databases">
        <title>Genomic Encyclopedia of Type Strains, Phase IV (KMG-IV): sequencing the most valuable type-strain genomes for metagenomic binning, comparative biology and taxonomic classification.</title>
        <authorList>
            <person name="Goeker M."/>
        </authorList>
    </citation>
    <scope>NUCLEOTIDE SEQUENCE [LARGE SCALE GENOMIC DNA]</scope>
    <source>
        <strain evidence="1 2">DSM 4737</strain>
    </source>
</reference>
<evidence type="ECO:0000313" key="1">
    <source>
        <dbReference type="EMBL" id="MBB5747055.1"/>
    </source>
</evidence>